<feature type="repeat" description="TPR" evidence="4">
    <location>
        <begin position="308"/>
        <end position="341"/>
    </location>
</feature>
<dbReference type="AlphaFoldDB" id="A0A846TKQ2"/>
<organism evidence="6 7">
    <name type="scientific">Mesobacillus selenatarsenatis</name>
    <dbReference type="NCBI Taxonomy" id="388741"/>
    <lineage>
        <taxon>Bacteria</taxon>
        <taxon>Bacillati</taxon>
        <taxon>Bacillota</taxon>
        <taxon>Bacilli</taxon>
        <taxon>Bacillales</taxon>
        <taxon>Bacillaceae</taxon>
        <taxon>Mesobacillus</taxon>
    </lineage>
</organism>
<dbReference type="PANTHER" id="PTHR22916">
    <property type="entry name" value="GLYCOSYLTRANSFERASE"/>
    <property type="match status" value="1"/>
</dbReference>
<protein>
    <submittedName>
        <fullName evidence="6">Glycosyltransferase</fullName>
    </submittedName>
</protein>
<keyword evidence="2" id="KW-0677">Repeat</keyword>
<dbReference type="PANTHER" id="PTHR22916:SF3">
    <property type="entry name" value="UDP-GLCNAC:BETAGAL BETA-1,3-N-ACETYLGLUCOSAMINYLTRANSFERASE-LIKE PROTEIN 1"/>
    <property type="match status" value="1"/>
</dbReference>
<dbReference type="InterPro" id="IPR001173">
    <property type="entry name" value="Glyco_trans_2-like"/>
</dbReference>
<keyword evidence="6" id="KW-0808">Transferase</keyword>
<evidence type="ECO:0000259" key="5">
    <source>
        <dbReference type="Pfam" id="PF00535"/>
    </source>
</evidence>
<evidence type="ECO:0000313" key="6">
    <source>
        <dbReference type="EMBL" id="NKE05957.1"/>
    </source>
</evidence>
<dbReference type="PROSITE" id="PS50005">
    <property type="entry name" value="TPR"/>
    <property type="match status" value="1"/>
</dbReference>
<evidence type="ECO:0000313" key="7">
    <source>
        <dbReference type="Proteomes" id="UP000587942"/>
    </source>
</evidence>
<dbReference type="Gene3D" id="1.25.40.10">
    <property type="entry name" value="Tetratricopeptide repeat domain"/>
    <property type="match status" value="1"/>
</dbReference>
<gene>
    <name evidence="6" type="ORF">GWK17_10840</name>
</gene>
<reference evidence="6 7" key="1">
    <citation type="submission" date="2020-03" db="EMBL/GenBank/DDBJ databases">
        <authorList>
            <person name="Sun Q."/>
        </authorList>
    </citation>
    <scope>NUCLEOTIDE SEQUENCE [LARGE SCALE GENOMIC DNA]</scope>
    <source>
        <strain evidence="6 7">KACC 21451</strain>
    </source>
</reference>
<dbReference type="InterPro" id="IPR019734">
    <property type="entry name" value="TPR_rpt"/>
</dbReference>
<dbReference type="InterPro" id="IPR029044">
    <property type="entry name" value="Nucleotide-diphossugar_trans"/>
</dbReference>
<comment type="caution">
    <text evidence="6">The sequence shown here is derived from an EMBL/GenBank/DDBJ whole genome shotgun (WGS) entry which is preliminary data.</text>
</comment>
<dbReference type="Gene3D" id="3.90.550.10">
    <property type="entry name" value="Spore Coat Polysaccharide Biosynthesis Protein SpsA, Chain A"/>
    <property type="match status" value="1"/>
</dbReference>
<dbReference type="SUPFAM" id="SSF48452">
    <property type="entry name" value="TPR-like"/>
    <property type="match status" value="1"/>
</dbReference>
<evidence type="ECO:0000256" key="2">
    <source>
        <dbReference type="ARBA" id="ARBA00022737"/>
    </source>
</evidence>
<dbReference type="Pfam" id="PF07719">
    <property type="entry name" value="TPR_2"/>
    <property type="match status" value="1"/>
</dbReference>
<comment type="similarity">
    <text evidence="1">Belongs to the glycosyltransferase 2 family.</text>
</comment>
<name>A0A846TKQ2_9BACI</name>
<dbReference type="InterPro" id="IPR013105">
    <property type="entry name" value="TPR_2"/>
</dbReference>
<feature type="domain" description="Glycosyltransferase 2-like" evidence="5">
    <location>
        <begin position="3"/>
        <end position="153"/>
    </location>
</feature>
<evidence type="ECO:0000256" key="3">
    <source>
        <dbReference type="ARBA" id="ARBA00022803"/>
    </source>
</evidence>
<dbReference type="InterPro" id="IPR011990">
    <property type="entry name" value="TPR-like_helical_dom_sf"/>
</dbReference>
<dbReference type="RefSeq" id="WP_167832386.1">
    <property type="nucleotide sequence ID" value="NZ_JAAVUM010000006.1"/>
</dbReference>
<evidence type="ECO:0000256" key="4">
    <source>
        <dbReference type="PROSITE-ProRule" id="PRU00339"/>
    </source>
</evidence>
<accession>A0A846TKQ2</accession>
<evidence type="ECO:0000256" key="1">
    <source>
        <dbReference type="ARBA" id="ARBA00006739"/>
    </source>
</evidence>
<dbReference type="GO" id="GO:0016758">
    <property type="term" value="F:hexosyltransferase activity"/>
    <property type="evidence" value="ECO:0007669"/>
    <property type="project" value="UniProtKB-ARBA"/>
</dbReference>
<proteinExistence type="inferred from homology"/>
<sequence>MISVVLAVYNSEQFIGEAIQSILNQTLADFELIIINDGSTDRSEDVILSFKDPRIRYFKQENKGVAGAKNAGLKQAKGEYITIHDSDDISLPNRFERMLKGLESSDIGFVHSDMLLMTEKGKPFGYWQSNNIFPEDIYPFFLSIGTPFNNPTIIFKREAINGILHDEQVKVGSDTDLVLQIAREWKSHHIPEPLYLYRRHQTNVTNNKDPEVLTRHVRKNLRDEDLKWIPEADWDSGEGNALFTAKLIAGVALSRRGMLDDAIYMFRDAIPMINSQSDRDFYEGMKALVEKDYHRSVKMFCKAEEKDHILENYLGEAYLALKKYDEAFSHFIKALSIHPNYNEPVQNIRAIGIIKGQNTIDRRVNRYK</sequence>
<dbReference type="SUPFAM" id="SSF53448">
    <property type="entry name" value="Nucleotide-diphospho-sugar transferases"/>
    <property type="match status" value="1"/>
</dbReference>
<dbReference type="Pfam" id="PF00535">
    <property type="entry name" value="Glycos_transf_2"/>
    <property type="match status" value="1"/>
</dbReference>
<dbReference type="SMART" id="SM00028">
    <property type="entry name" value="TPR"/>
    <property type="match status" value="2"/>
</dbReference>
<dbReference type="Proteomes" id="UP000587942">
    <property type="component" value="Unassembled WGS sequence"/>
</dbReference>
<keyword evidence="3 4" id="KW-0802">TPR repeat</keyword>
<dbReference type="EMBL" id="JAAVUM010000006">
    <property type="protein sequence ID" value="NKE05957.1"/>
    <property type="molecule type" value="Genomic_DNA"/>
</dbReference>